<evidence type="ECO:0000313" key="2">
    <source>
        <dbReference type="Proteomes" id="UP000229952"/>
    </source>
</evidence>
<evidence type="ECO:0000313" key="1">
    <source>
        <dbReference type="EMBL" id="PIP24303.1"/>
    </source>
</evidence>
<dbReference type="Gene3D" id="3.40.50.1000">
    <property type="entry name" value="HAD superfamily/HAD-like"/>
    <property type="match status" value="1"/>
</dbReference>
<dbReference type="SUPFAM" id="SSF56784">
    <property type="entry name" value="HAD-like"/>
    <property type="match status" value="1"/>
</dbReference>
<accession>A0A2G9Z008</accession>
<dbReference type="Gene3D" id="1.10.3870.10">
    <property type="entry name" value="AF1437-like domain superfamily"/>
    <property type="match status" value="1"/>
</dbReference>
<proteinExistence type="predicted"/>
<dbReference type="EMBL" id="PCRQ01000033">
    <property type="protein sequence ID" value="PIP24303.1"/>
    <property type="molecule type" value="Genomic_DNA"/>
</dbReference>
<dbReference type="AlphaFoldDB" id="A0A2G9Z008"/>
<dbReference type="InterPro" id="IPR023214">
    <property type="entry name" value="HAD_sf"/>
</dbReference>
<evidence type="ECO:0008006" key="3">
    <source>
        <dbReference type="Google" id="ProtNLM"/>
    </source>
</evidence>
<dbReference type="Proteomes" id="UP000229952">
    <property type="component" value="Unassembled WGS sequence"/>
</dbReference>
<sequence>MTYQKEKIWIFVDNEGPCTLNDNAQENTVALAKKCGFSEEVGISFYKNTSNIDDIWGDFHKVPKDPSYSSGHTLKVVLPFYKALGANAQWLYEFARKSIRIVPNIVEVLADLSRKYNTWMISTSYEFFIQAFCDRVGFDFSKARCTAVPKFDEIPINDEEILLLLAFMKEIAQMPTIEYDPKTGQVIPEHQASYEHFTNFIWETIYNLPVGALLRIVHPVGQAQKREAVEEILKESRIPLEKVMGVGDSQTDLQWVRLLTSKGLSMMFNGKGKVCHESDIMYIGEDARAIEEVADLFAKWGRQGVVNYYKPPREAKCGGLLAAVTPENIEELELISAKKRKEFRGIYIGELT</sequence>
<comment type="caution">
    <text evidence="1">The sequence shown here is derived from an EMBL/GenBank/DDBJ whole genome shotgun (WGS) entry which is preliminary data.</text>
</comment>
<dbReference type="InterPro" id="IPR036412">
    <property type="entry name" value="HAD-like_sf"/>
</dbReference>
<name>A0A2G9Z008_9BACT</name>
<gene>
    <name evidence="1" type="ORF">COX35_01410</name>
</gene>
<organism evidence="1 2">
    <name type="scientific">Candidatus Nealsonbacteria bacterium CG23_combo_of_CG06-09_8_20_14_all_37_18</name>
    <dbReference type="NCBI Taxonomy" id="1974720"/>
    <lineage>
        <taxon>Bacteria</taxon>
        <taxon>Candidatus Nealsoniibacteriota</taxon>
    </lineage>
</organism>
<protein>
    <recommendedName>
        <fullName evidence="3">Haloacid dehalogenase-like hydrolase</fullName>
    </recommendedName>
</protein>
<reference evidence="1 2" key="1">
    <citation type="submission" date="2017-09" db="EMBL/GenBank/DDBJ databases">
        <title>Depth-based differentiation of microbial function through sediment-hosted aquifers and enrichment of novel symbionts in the deep terrestrial subsurface.</title>
        <authorList>
            <person name="Probst A.J."/>
            <person name="Ladd B."/>
            <person name="Jarett J.K."/>
            <person name="Geller-Mcgrath D.E."/>
            <person name="Sieber C.M."/>
            <person name="Emerson J.B."/>
            <person name="Anantharaman K."/>
            <person name="Thomas B.C."/>
            <person name="Malmstrom R."/>
            <person name="Stieglmeier M."/>
            <person name="Klingl A."/>
            <person name="Woyke T."/>
            <person name="Ryan C.M."/>
            <person name="Banfield J.F."/>
        </authorList>
    </citation>
    <scope>NUCLEOTIDE SEQUENCE [LARGE SCALE GENOMIC DNA]</scope>
    <source>
        <strain evidence="1">CG23_combo_of_CG06-09_8_20_14_all_37_18</strain>
    </source>
</reference>